<protein>
    <submittedName>
        <fullName evidence="2">Uncharacterized protein</fullName>
    </submittedName>
</protein>
<evidence type="ECO:0000313" key="3">
    <source>
        <dbReference type="Proteomes" id="UP000286271"/>
    </source>
</evidence>
<evidence type="ECO:0000256" key="1">
    <source>
        <dbReference type="SAM" id="Phobius"/>
    </source>
</evidence>
<proteinExistence type="predicted"/>
<keyword evidence="1" id="KW-1133">Transmembrane helix</keyword>
<dbReference type="EMBL" id="QSKW01000026">
    <property type="protein sequence ID" value="RHE94161.1"/>
    <property type="molecule type" value="Genomic_DNA"/>
</dbReference>
<sequence length="142" mass="16517">MHVLSTPPAFILSQDQTLMLKVLIQPEYLAFLNQKQVPTGILIQVLLFLRFALLKAVRSSFDDLNYYSRTKSFFVTRKKSLISSDKLCLSADLFALESFKVIHCSVINVLCCFRFVQATYLLYHSYFYLSITFLNLFFQTFP</sequence>
<dbReference type="Proteomes" id="UP000286271">
    <property type="component" value="Unassembled WGS sequence"/>
</dbReference>
<gene>
    <name evidence="2" type="ORF">DW707_13795</name>
</gene>
<keyword evidence="1" id="KW-0812">Transmembrane</keyword>
<dbReference type="AlphaFoldDB" id="A0A3R6G1E5"/>
<accession>A0A3R6G1E5</accession>
<name>A0A3R6G1E5_9FIRM</name>
<comment type="caution">
    <text evidence="2">The sequence shown here is derived from an EMBL/GenBank/DDBJ whole genome shotgun (WGS) entry which is preliminary data.</text>
</comment>
<reference evidence="2 3" key="1">
    <citation type="submission" date="2018-08" db="EMBL/GenBank/DDBJ databases">
        <title>A genome reference for cultivated species of the human gut microbiota.</title>
        <authorList>
            <person name="Zou Y."/>
            <person name="Xue W."/>
            <person name="Luo G."/>
        </authorList>
    </citation>
    <scope>NUCLEOTIDE SEQUENCE [LARGE SCALE GENOMIC DNA]</scope>
    <source>
        <strain evidence="2 3">AM27-11</strain>
    </source>
</reference>
<organism evidence="2 3">
    <name type="scientific">Roseburia inulinivorans</name>
    <dbReference type="NCBI Taxonomy" id="360807"/>
    <lineage>
        <taxon>Bacteria</taxon>
        <taxon>Bacillati</taxon>
        <taxon>Bacillota</taxon>
        <taxon>Clostridia</taxon>
        <taxon>Lachnospirales</taxon>
        <taxon>Lachnospiraceae</taxon>
        <taxon>Roseburia</taxon>
    </lineage>
</organism>
<keyword evidence="1" id="KW-0472">Membrane</keyword>
<feature type="transmembrane region" description="Helical" evidence="1">
    <location>
        <begin position="120"/>
        <end position="138"/>
    </location>
</feature>
<evidence type="ECO:0000313" key="2">
    <source>
        <dbReference type="EMBL" id="RHE94161.1"/>
    </source>
</evidence>